<dbReference type="OrthoDB" id="215495at2"/>
<dbReference type="InterPro" id="IPR036249">
    <property type="entry name" value="Thioredoxin-like_sf"/>
</dbReference>
<keyword evidence="3" id="KW-1185">Reference proteome</keyword>
<protein>
    <submittedName>
        <fullName evidence="2">Thioredoxin</fullName>
    </submittedName>
</protein>
<evidence type="ECO:0000259" key="1">
    <source>
        <dbReference type="Pfam" id="PF00085"/>
    </source>
</evidence>
<dbReference type="RefSeq" id="WP_124152739.1">
    <property type="nucleotide sequence ID" value="NZ_RQIS01000015.1"/>
</dbReference>
<feature type="domain" description="Thioredoxin" evidence="1">
    <location>
        <begin position="13"/>
        <end position="96"/>
    </location>
</feature>
<dbReference type="SUPFAM" id="SSF52833">
    <property type="entry name" value="Thioredoxin-like"/>
    <property type="match status" value="1"/>
</dbReference>
<evidence type="ECO:0000313" key="2">
    <source>
        <dbReference type="EMBL" id="RQH03850.1"/>
    </source>
</evidence>
<name>A0A3N6PPS7_9BURK</name>
<sequence>MSYATNAPARKDIDALTGSAVLEFGTNWCSYCQGAQPLIGAAFAQHGDVRHLKVEDGPGRALGRSFRVKLWPTLIFLRNGVEVARVVRPTNAHELDEAFGVLR</sequence>
<dbReference type="Gene3D" id="3.40.30.10">
    <property type="entry name" value="Glutaredoxin"/>
    <property type="match status" value="1"/>
</dbReference>
<dbReference type="InterPro" id="IPR013766">
    <property type="entry name" value="Thioredoxin_domain"/>
</dbReference>
<organism evidence="2 3">
    <name type="scientific">Paraburkholderia dinghuensis</name>
    <dbReference type="NCBI Taxonomy" id="2305225"/>
    <lineage>
        <taxon>Bacteria</taxon>
        <taxon>Pseudomonadati</taxon>
        <taxon>Pseudomonadota</taxon>
        <taxon>Betaproteobacteria</taxon>
        <taxon>Burkholderiales</taxon>
        <taxon>Burkholderiaceae</taxon>
        <taxon>Paraburkholderia</taxon>
    </lineage>
</organism>
<dbReference type="EMBL" id="RQIS01000015">
    <property type="protein sequence ID" value="RQH03850.1"/>
    <property type="molecule type" value="Genomic_DNA"/>
</dbReference>
<gene>
    <name evidence="2" type="ORF">D1Y85_19605</name>
</gene>
<dbReference type="Proteomes" id="UP000272778">
    <property type="component" value="Unassembled WGS sequence"/>
</dbReference>
<dbReference type="Pfam" id="PF00085">
    <property type="entry name" value="Thioredoxin"/>
    <property type="match status" value="1"/>
</dbReference>
<comment type="caution">
    <text evidence="2">The sequence shown here is derived from an EMBL/GenBank/DDBJ whole genome shotgun (WGS) entry which is preliminary data.</text>
</comment>
<accession>A0A3N6PPS7</accession>
<dbReference type="CDD" id="cd02947">
    <property type="entry name" value="TRX_family"/>
    <property type="match status" value="1"/>
</dbReference>
<dbReference type="AlphaFoldDB" id="A0A3N6PPS7"/>
<reference evidence="2 3" key="1">
    <citation type="submission" date="2018-11" db="EMBL/GenBank/DDBJ databases">
        <title>Paraburkholderia sp. DHOA04, isolated from soil.</title>
        <authorList>
            <person name="Gao Z.-H."/>
            <person name="Qiu L.-H."/>
            <person name="Fu J.-C."/>
        </authorList>
    </citation>
    <scope>NUCLEOTIDE SEQUENCE [LARGE SCALE GENOMIC DNA]</scope>
    <source>
        <strain evidence="2 3">DHOA04</strain>
    </source>
</reference>
<proteinExistence type="predicted"/>
<evidence type="ECO:0000313" key="3">
    <source>
        <dbReference type="Proteomes" id="UP000272778"/>
    </source>
</evidence>